<reference evidence="3 4" key="1">
    <citation type="journal article" date="2023" name="G3 (Bethesda)">
        <title>A chromosome-length genome assembly and annotation of blackberry (Rubus argutus, cv. 'Hillquist').</title>
        <authorList>
            <person name="Bruna T."/>
            <person name="Aryal R."/>
            <person name="Dudchenko O."/>
            <person name="Sargent D.J."/>
            <person name="Mead D."/>
            <person name="Buti M."/>
            <person name="Cavallini A."/>
            <person name="Hytonen T."/>
            <person name="Andres J."/>
            <person name="Pham M."/>
            <person name="Weisz D."/>
            <person name="Mascagni F."/>
            <person name="Usai G."/>
            <person name="Natali L."/>
            <person name="Bassil N."/>
            <person name="Fernandez G.E."/>
            <person name="Lomsadze A."/>
            <person name="Armour M."/>
            <person name="Olukolu B."/>
            <person name="Poorten T."/>
            <person name="Britton C."/>
            <person name="Davik J."/>
            <person name="Ashrafi H."/>
            <person name="Aiden E.L."/>
            <person name="Borodovsky M."/>
            <person name="Worthington M."/>
        </authorList>
    </citation>
    <scope>NUCLEOTIDE SEQUENCE [LARGE SCALE GENOMIC DNA]</scope>
    <source>
        <strain evidence="3">PI 553951</strain>
    </source>
</reference>
<dbReference type="PANTHER" id="PTHR33116:SF80">
    <property type="entry name" value="REVERSE TRANSCRIPTASE ZINC-BINDING DOMAIN-CONTAINING PROTEIN"/>
    <property type="match status" value="1"/>
</dbReference>
<dbReference type="GO" id="GO:0004523">
    <property type="term" value="F:RNA-DNA hybrid ribonuclease activity"/>
    <property type="evidence" value="ECO:0007669"/>
    <property type="project" value="InterPro"/>
</dbReference>
<feature type="domain" description="Reverse transcriptase" evidence="1">
    <location>
        <begin position="199"/>
        <end position="478"/>
    </location>
</feature>
<protein>
    <recommendedName>
        <fullName evidence="5">Reverse transcriptase domain-containing protein</fullName>
    </recommendedName>
</protein>
<dbReference type="PANTHER" id="PTHR33116">
    <property type="entry name" value="REVERSE TRANSCRIPTASE ZINC-BINDING DOMAIN-CONTAINING PROTEIN-RELATED-RELATED"/>
    <property type="match status" value="1"/>
</dbReference>
<gene>
    <name evidence="3" type="ORF">M0R45_013764</name>
</gene>
<evidence type="ECO:0000259" key="1">
    <source>
        <dbReference type="PROSITE" id="PS50878"/>
    </source>
</evidence>
<dbReference type="CDD" id="cd01650">
    <property type="entry name" value="RT_nLTR_like"/>
    <property type="match status" value="1"/>
</dbReference>
<dbReference type="InterPro" id="IPR044730">
    <property type="entry name" value="RNase_H-like_dom_plant"/>
</dbReference>
<dbReference type="InterPro" id="IPR036397">
    <property type="entry name" value="RNaseH_sf"/>
</dbReference>
<dbReference type="SUPFAM" id="SSF56672">
    <property type="entry name" value="DNA/RNA polymerases"/>
    <property type="match status" value="1"/>
</dbReference>
<name>A0AAW1XMA9_RUBAR</name>
<evidence type="ECO:0000313" key="3">
    <source>
        <dbReference type="EMBL" id="KAK9936945.1"/>
    </source>
</evidence>
<accession>A0AAW1XMA9</accession>
<keyword evidence="4" id="KW-1185">Reference proteome</keyword>
<dbReference type="EMBL" id="JBEDUW010000003">
    <property type="protein sequence ID" value="KAK9936945.1"/>
    <property type="molecule type" value="Genomic_DNA"/>
</dbReference>
<feature type="domain" description="RNase H type-1" evidence="2">
    <location>
        <begin position="906"/>
        <end position="1034"/>
    </location>
</feature>
<sequence length="1065" mass="120127">MFKVWNFNVFGDINHQVSSSKVELDLVQNEISSLGPSALRFHREDLAHSKFLSALSMQDIFLRTKARVRWLVDGNRNTSFLHNMINIRRLHQSLSSLRMGSVVITDSQQINNHIVTHFKSAFTLDPNILNTGLVERVIPNVVTLEENIGLTSMPSAEEIYATLMSMYGSSAPGPDGFGGCFFQKCWNVVAQDVVSAVQSFFGSGFIMPHFNSNLLILIPKKDEANNISDYRPIALANFVFKLITKILADRLGKVAARIVSPNQSAFLKGRSIVDPIILTSECMNLLDRNCKSGNIAIKLDISKAFDSLEWNFLLRVLGSFGFDPTFITWIQNILQSAYLSISINGTSCGYFSCSRGVRQADPLSPILFCLAEEVLSRGLTNLVSSGKITPMASTRSATPPSHVLFADDVMVFMQGTTRGIKYLMQFLKEYASNSGQVINRAKSSLYLGRHARSREVIIQHLLGIREGVMPFTYLGVPIFKGRPKSNFFCAIADKVRCKLSSWKGHQLSKAARMQLISSVIQSLLIYSFQVYAWPKSLLIKVQRWTRNFFWTGDPLKKGSTLIAWSQCCLPKEQGGLGLKNLFQLNKALLLKRCWDIVQGSSPSAIFLRNRFLATGLTPLLYYQKSSVWLGLKNLWPSILSNVRWLVATGDKVSLWNDNWLGIKLSSLYDIPLEILPFLNDRVDKFIIDNHWILPPIFTSSFPEASSMILNLALPLEQGFDQAIWPHVASGHLTSKEAYNFLAPTCPMFEWGKLIWHPSIQPRKSIVSWMVLHGRALVDNCNAVHELWVWLFNLFNLNMPLIGDIQLFFSQALTSRLSSALKQLWIMAVCNLLWCTWTERNKLKFDGSNFNAQRFKHSFILSFKESASIVFMPCSSRPSPQAFALLGLSPLRSSAPKFTPVCWTPPPISWIKVNTDGSFKSPNIGGFGGIFRDTESNFMGAFAFNVEVPSAIDAEVLAVIEAIRVALVKRWTHVWLETDSTLVIKYFNSPSLIPWRLRVAWLNCIHISRQITLRISHIYREGNTIEDKLANYGAVNEGSIWWMVLPGFLISPFGINLESRISYRFR</sequence>
<dbReference type="Gene3D" id="3.30.420.10">
    <property type="entry name" value="Ribonuclease H-like superfamily/Ribonuclease H"/>
    <property type="match status" value="1"/>
</dbReference>
<dbReference type="CDD" id="cd06222">
    <property type="entry name" value="RNase_H_like"/>
    <property type="match status" value="1"/>
</dbReference>
<dbReference type="AlphaFoldDB" id="A0AAW1XMA9"/>
<dbReference type="PROSITE" id="PS50879">
    <property type="entry name" value="RNASE_H_1"/>
    <property type="match status" value="1"/>
</dbReference>
<comment type="caution">
    <text evidence="3">The sequence shown here is derived from an EMBL/GenBank/DDBJ whole genome shotgun (WGS) entry which is preliminary data.</text>
</comment>
<dbReference type="SUPFAM" id="SSF53098">
    <property type="entry name" value="Ribonuclease H-like"/>
    <property type="match status" value="1"/>
</dbReference>
<evidence type="ECO:0000259" key="2">
    <source>
        <dbReference type="PROSITE" id="PS50879"/>
    </source>
</evidence>
<dbReference type="PROSITE" id="PS50878">
    <property type="entry name" value="RT_POL"/>
    <property type="match status" value="1"/>
</dbReference>
<dbReference type="Pfam" id="PF00078">
    <property type="entry name" value="RVT_1"/>
    <property type="match status" value="1"/>
</dbReference>
<dbReference type="InterPro" id="IPR043502">
    <property type="entry name" value="DNA/RNA_pol_sf"/>
</dbReference>
<evidence type="ECO:0008006" key="5">
    <source>
        <dbReference type="Google" id="ProtNLM"/>
    </source>
</evidence>
<dbReference type="InterPro" id="IPR002156">
    <property type="entry name" value="RNaseH_domain"/>
</dbReference>
<dbReference type="Proteomes" id="UP001457282">
    <property type="component" value="Unassembled WGS sequence"/>
</dbReference>
<organism evidence="3 4">
    <name type="scientific">Rubus argutus</name>
    <name type="common">Southern blackberry</name>
    <dbReference type="NCBI Taxonomy" id="59490"/>
    <lineage>
        <taxon>Eukaryota</taxon>
        <taxon>Viridiplantae</taxon>
        <taxon>Streptophyta</taxon>
        <taxon>Embryophyta</taxon>
        <taxon>Tracheophyta</taxon>
        <taxon>Spermatophyta</taxon>
        <taxon>Magnoliopsida</taxon>
        <taxon>eudicotyledons</taxon>
        <taxon>Gunneridae</taxon>
        <taxon>Pentapetalae</taxon>
        <taxon>rosids</taxon>
        <taxon>fabids</taxon>
        <taxon>Rosales</taxon>
        <taxon>Rosaceae</taxon>
        <taxon>Rosoideae</taxon>
        <taxon>Rosoideae incertae sedis</taxon>
        <taxon>Rubus</taxon>
    </lineage>
</organism>
<evidence type="ECO:0000313" key="4">
    <source>
        <dbReference type="Proteomes" id="UP001457282"/>
    </source>
</evidence>
<dbReference type="Pfam" id="PF13456">
    <property type="entry name" value="RVT_3"/>
    <property type="match status" value="1"/>
</dbReference>
<dbReference type="InterPro" id="IPR012337">
    <property type="entry name" value="RNaseH-like_sf"/>
</dbReference>
<dbReference type="InterPro" id="IPR000477">
    <property type="entry name" value="RT_dom"/>
</dbReference>
<dbReference type="GO" id="GO:0003676">
    <property type="term" value="F:nucleic acid binding"/>
    <property type="evidence" value="ECO:0007669"/>
    <property type="project" value="InterPro"/>
</dbReference>
<proteinExistence type="predicted"/>